<evidence type="ECO:0000256" key="3">
    <source>
        <dbReference type="ARBA" id="ARBA00022448"/>
    </source>
</evidence>
<evidence type="ECO:0000256" key="6">
    <source>
        <dbReference type="ARBA" id="ARBA00022692"/>
    </source>
</evidence>
<comment type="subcellular location">
    <subcellularLocation>
        <location evidence="1">Cell outer membrane</location>
        <topology evidence="1">Multi-pass membrane protein</topology>
    </subcellularLocation>
</comment>
<evidence type="ECO:0000256" key="8">
    <source>
        <dbReference type="ARBA" id="ARBA00023136"/>
    </source>
</evidence>
<keyword evidence="6" id="KW-0812">Transmembrane</keyword>
<dbReference type="Gene3D" id="3.10.20.410">
    <property type="match status" value="1"/>
</dbReference>
<dbReference type="InterPro" id="IPR037224">
    <property type="entry name" value="PapC_N_sf"/>
</dbReference>
<evidence type="ECO:0000259" key="11">
    <source>
        <dbReference type="Pfam" id="PF13954"/>
    </source>
</evidence>
<feature type="chain" id="PRO_5046349275" evidence="10">
    <location>
        <begin position="26"/>
        <end position="840"/>
    </location>
</feature>
<evidence type="ECO:0000256" key="5">
    <source>
        <dbReference type="ARBA" id="ARBA00022558"/>
    </source>
</evidence>
<dbReference type="Gene3D" id="2.60.40.2610">
    <property type="entry name" value="Outer membrane usher protein FimD, plug domain"/>
    <property type="match status" value="1"/>
</dbReference>
<comment type="similarity">
    <text evidence="2">Belongs to the fimbrial export usher family.</text>
</comment>
<organism evidence="12 13">
    <name type="scientific">Citrobacter meridianamericanus</name>
    <dbReference type="NCBI Taxonomy" id="2894201"/>
    <lineage>
        <taxon>Bacteria</taxon>
        <taxon>Pseudomonadati</taxon>
        <taxon>Pseudomonadota</taxon>
        <taxon>Gammaproteobacteria</taxon>
        <taxon>Enterobacterales</taxon>
        <taxon>Enterobacteriaceae</taxon>
        <taxon>Citrobacter</taxon>
    </lineage>
</organism>
<dbReference type="EMBL" id="JAJJVQ010000014">
    <property type="protein sequence ID" value="MCO5784425.1"/>
    <property type="molecule type" value="Genomic_DNA"/>
</dbReference>
<dbReference type="Pfam" id="PF00577">
    <property type="entry name" value="Usher"/>
    <property type="match status" value="1"/>
</dbReference>
<dbReference type="Gene3D" id="2.60.40.3110">
    <property type="match status" value="1"/>
</dbReference>
<evidence type="ECO:0000256" key="2">
    <source>
        <dbReference type="ARBA" id="ARBA00008064"/>
    </source>
</evidence>
<dbReference type="PANTHER" id="PTHR30451:SF21">
    <property type="entry name" value="FIMBRIAL USHER DOMAIN-CONTAINING PROTEIN YDET-RELATED"/>
    <property type="match status" value="1"/>
</dbReference>
<proteinExistence type="inferred from homology"/>
<keyword evidence="9" id="KW-0998">Cell outer membrane</keyword>
<keyword evidence="5" id="KW-1029">Fimbrium biogenesis</keyword>
<feature type="domain" description="PapC N-terminal" evidence="11">
    <location>
        <begin position="28"/>
        <end position="162"/>
    </location>
</feature>
<dbReference type="Pfam" id="PF13954">
    <property type="entry name" value="PapC_N"/>
    <property type="match status" value="1"/>
</dbReference>
<accession>A0ABT1BEZ1</accession>
<name>A0ABT1BEZ1_9ENTR</name>
<protein>
    <submittedName>
        <fullName evidence="12">Fimbria/pilus outer membrane usher protein</fullName>
    </submittedName>
</protein>
<comment type="caution">
    <text evidence="12">The sequence shown here is derived from an EMBL/GenBank/DDBJ whole genome shotgun (WGS) entry which is preliminary data.</text>
</comment>
<dbReference type="PANTHER" id="PTHR30451">
    <property type="entry name" value="OUTER MEMBRANE USHER PROTEIN"/>
    <property type="match status" value="1"/>
</dbReference>
<evidence type="ECO:0000313" key="12">
    <source>
        <dbReference type="EMBL" id="MCO5784425.1"/>
    </source>
</evidence>
<keyword evidence="7 10" id="KW-0732">Signal</keyword>
<dbReference type="InterPro" id="IPR042186">
    <property type="entry name" value="FimD_plug_dom"/>
</dbReference>
<gene>
    <name evidence="12" type="ORF">LOD26_24410</name>
</gene>
<sequence length="840" mass="92429">MKQILKKTVLLILVLGMFSSPGYSTQINTDFMQGTSEVPSVLKDGVVYPAGQYYVDVMLNGSRTGRMPLTVSSDEEKSGQLCLSPEWLHNAGIFFLPEPYEQTFERVRGCYALGRKESTRLNMDMGAQTLDFVIPQAWMPAKNDAARWDYGISGLRLKYNGNFNKNVQSSNSHYGYGDDSLNAQGNFNTSLNLGRWILSSDMTGTRNVRGNEFTTNNLTLSTAISQIKGDLLLGRSQTRSDLFSDFGFWGATVRSNSNMRSWQTRGYAPVITGVASSTSRITISQGGYTIYSRVVPAGPWKLDDIASTSNGNLVVTVEDSAGRKTVSEYPVATLPSLLRPGDYQYNVAVGQRNDSNKLSDAFSSGNGTFALLSFDWGLPTTTLNIASIMHNRYQSGGLGVTQPLGQWGVFSASVNGSRAEYDNGSQREGMSTTVKYARSFTNNTDIQLLTYRYQSPGYTEFANWRPDERYGCNVSGYEVDNRDPDENGLYRDERYRYQHNYTCFTGKEKARYEARLSHWLNNAYLSGSFWQQTYWGSPRDAFGASLSASTTVMDDISVYLSANWSRTTWSAQDDYSGSLGVSIPFTLGGVRHYSSNTVGYSQYSGASFNTSTSATLSDRLNYRVNAGTDEKNNNYAGASVGYAFDRIQTNMAVSQSRDSTTLSGNLSGSVIATTQTGLLLTKESSDTVAVLRIKDIPGVTFNNSLPTDSGGNTVVYLTGYNPTTISINTENVPDGAELLNTSYEVVPTERAIIYREFGFRNVQRYILRVRDMQGNILTGGSATTEQGLDAGFVTRNGVLLMNLLAPPEKITINQSNGKQCSFTATGLKADIHSVQEIRCE</sequence>
<evidence type="ECO:0000256" key="4">
    <source>
        <dbReference type="ARBA" id="ARBA00022452"/>
    </source>
</evidence>
<feature type="signal peptide" evidence="10">
    <location>
        <begin position="1"/>
        <end position="25"/>
    </location>
</feature>
<evidence type="ECO:0000256" key="10">
    <source>
        <dbReference type="SAM" id="SignalP"/>
    </source>
</evidence>
<dbReference type="InterPro" id="IPR000015">
    <property type="entry name" value="Fimb_usher"/>
</dbReference>
<keyword evidence="3" id="KW-0813">Transport</keyword>
<dbReference type="Proteomes" id="UP001139290">
    <property type="component" value="Unassembled WGS sequence"/>
</dbReference>
<reference evidence="12" key="1">
    <citation type="submission" date="2021-11" db="EMBL/GenBank/DDBJ databases">
        <title>Citrobacter meridianamericanus sp. nov. isolated from soil.</title>
        <authorList>
            <person name="Furlan J.P.R."/>
            <person name="Stehling E.G."/>
        </authorList>
    </citation>
    <scope>NUCLEOTIDE SEQUENCE</scope>
    <source>
        <strain evidence="12">BR102</strain>
    </source>
</reference>
<evidence type="ECO:0000256" key="1">
    <source>
        <dbReference type="ARBA" id="ARBA00004571"/>
    </source>
</evidence>
<evidence type="ECO:0000313" key="13">
    <source>
        <dbReference type="Proteomes" id="UP001139290"/>
    </source>
</evidence>
<dbReference type="SUPFAM" id="SSF141729">
    <property type="entry name" value="FimD N-terminal domain-like"/>
    <property type="match status" value="1"/>
</dbReference>
<dbReference type="InterPro" id="IPR025885">
    <property type="entry name" value="PapC_N"/>
</dbReference>
<evidence type="ECO:0000256" key="9">
    <source>
        <dbReference type="ARBA" id="ARBA00023237"/>
    </source>
</evidence>
<dbReference type="RefSeq" id="WP_252839053.1">
    <property type="nucleotide sequence ID" value="NZ_JAJJVQ010000014.1"/>
</dbReference>
<keyword evidence="8" id="KW-0472">Membrane</keyword>
<evidence type="ECO:0000256" key="7">
    <source>
        <dbReference type="ARBA" id="ARBA00022729"/>
    </source>
</evidence>
<keyword evidence="13" id="KW-1185">Reference proteome</keyword>
<keyword evidence="4" id="KW-1134">Transmembrane beta strand</keyword>